<name>A0AAD6B3X3_9TELE</name>
<evidence type="ECO:0000313" key="2">
    <source>
        <dbReference type="Proteomes" id="UP001219934"/>
    </source>
</evidence>
<sequence>AGPAKVQRSTSTTAPGCTSRVTTCAGCSPLSCCLSSSVSLQRALCLMDSANPSIFIYTCLQLWPSWLASPLLSTIITSRPPTSPNYY</sequence>
<comment type="caution">
    <text evidence="1">The sequence shown here is derived from an EMBL/GenBank/DDBJ whole genome shotgun (WGS) entry which is preliminary data.</text>
</comment>
<keyword evidence="2" id="KW-1185">Reference proteome</keyword>
<dbReference type="AlphaFoldDB" id="A0AAD6B3X3"/>
<dbReference type="EMBL" id="JAPTMU010000009">
    <property type="protein sequence ID" value="KAJ4937522.1"/>
    <property type="molecule type" value="Genomic_DNA"/>
</dbReference>
<feature type="non-terminal residue" evidence="1">
    <location>
        <position position="87"/>
    </location>
</feature>
<gene>
    <name evidence="1" type="ORF">JOQ06_002157</name>
</gene>
<dbReference type="Proteomes" id="UP001219934">
    <property type="component" value="Unassembled WGS sequence"/>
</dbReference>
<evidence type="ECO:0000313" key="1">
    <source>
        <dbReference type="EMBL" id="KAJ4937522.1"/>
    </source>
</evidence>
<organism evidence="1 2">
    <name type="scientific">Pogonophryne albipinna</name>
    <dbReference type="NCBI Taxonomy" id="1090488"/>
    <lineage>
        <taxon>Eukaryota</taxon>
        <taxon>Metazoa</taxon>
        <taxon>Chordata</taxon>
        <taxon>Craniata</taxon>
        <taxon>Vertebrata</taxon>
        <taxon>Euteleostomi</taxon>
        <taxon>Actinopterygii</taxon>
        <taxon>Neopterygii</taxon>
        <taxon>Teleostei</taxon>
        <taxon>Neoteleostei</taxon>
        <taxon>Acanthomorphata</taxon>
        <taxon>Eupercaria</taxon>
        <taxon>Perciformes</taxon>
        <taxon>Notothenioidei</taxon>
        <taxon>Pogonophryne</taxon>
    </lineage>
</organism>
<proteinExistence type="predicted"/>
<protein>
    <submittedName>
        <fullName evidence="1">Uncharacterized protein</fullName>
    </submittedName>
</protein>
<accession>A0AAD6B3X3</accession>
<reference evidence="1" key="1">
    <citation type="submission" date="2022-11" db="EMBL/GenBank/DDBJ databases">
        <title>Chromosome-level genome of Pogonophryne albipinna.</title>
        <authorList>
            <person name="Jo E."/>
        </authorList>
    </citation>
    <scope>NUCLEOTIDE SEQUENCE</scope>
    <source>
        <strain evidence="1">SGF0006</strain>
        <tissue evidence="1">Muscle</tissue>
    </source>
</reference>